<gene>
    <name evidence="1" type="ORF">M422DRAFT_108746</name>
</gene>
<evidence type="ECO:0000313" key="1">
    <source>
        <dbReference type="EMBL" id="KIJ34008.1"/>
    </source>
</evidence>
<evidence type="ECO:0000313" key="2">
    <source>
        <dbReference type="Proteomes" id="UP000054279"/>
    </source>
</evidence>
<dbReference type="EMBL" id="KN837205">
    <property type="protein sequence ID" value="KIJ34008.1"/>
    <property type="molecule type" value="Genomic_DNA"/>
</dbReference>
<sequence>SIRELAAIYDVPASTVARHCRGGRTMTAYNVTRQKLSPVEEQILVKTIGELSDKGFPPTRQRITELAEQILKMH</sequence>
<organism evidence="1 2">
    <name type="scientific">Sphaerobolus stellatus (strain SS14)</name>
    <dbReference type="NCBI Taxonomy" id="990650"/>
    <lineage>
        <taxon>Eukaryota</taxon>
        <taxon>Fungi</taxon>
        <taxon>Dikarya</taxon>
        <taxon>Basidiomycota</taxon>
        <taxon>Agaricomycotina</taxon>
        <taxon>Agaricomycetes</taxon>
        <taxon>Phallomycetidae</taxon>
        <taxon>Geastrales</taxon>
        <taxon>Sphaerobolaceae</taxon>
        <taxon>Sphaerobolus</taxon>
    </lineage>
</organism>
<feature type="non-terminal residue" evidence="1">
    <location>
        <position position="74"/>
    </location>
</feature>
<accession>A0A0C9TUI0</accession>
<dbReference type="AlphaFoldDB" id="A0A0C9TUI0"/>
<dbReference type="Proteomes" id="UP000054279">
    <property type="component" value="Unassembled WGS sequence"/>
</dbReference>
<protein>
    <recommendedName>
        <fullName evidence="3">HTH psq-type domain-containing protein</fullName>
    </recommendedName>
</protein>
<keyword evidence="2" id="KW-1185">Reference proteome</keyword>
<proteinExistence type="predicted"/>
<reference evidence="1 2" key="1">
    <citation type="submission" date="2014-06" db="EMBL/GenBank/DDBJ databases">
        <title>Evolutionary Origins and Diversification of the Mycorrhizal Mutualists.</title>
        <authorList>
            <consortium name="DOE Joint Genome Institute"/>
            <consortium name="Mycorrhizal Genomics Consortium"/>
            <person name="Kohler A."/>
            <person name="Kuo A."/>
            <person name="Nagy L.G."/>
            <person name="Floudas D."/>
            <person name="Copeland A."/>
            <person name="Barry K.W."/>
            <person name="Cichocki N."/>
            <person name="Veneault-Fourrey C."/>
            <person name="LaButti K."/>
            <person name="Lindquist E.A."/>
            <person name="Lipzen A."/>
            <person name="Lundell T."/>
            <person name="Morin E."/>
            <person name="Murat C."/>
            <person name="Riley R."/>
            <person name="Ohm R."/>
            <person name="Sun H."/>
            <person name="Tunlid A."/>
            <person name="Henrissat B."/>
            <person name="Grigoriev I.V."/>
            <person name="Hibbett D.S."/>
            <person name="Martin F."/>
        </authorList>
    </citation>
    <scope>NUCLEOTIDE SEQUENCE [LARGE SCALE GENOMIC DNA]</scope>
    <source>
        <strain evidence="1 2">SS14</strain>
    </source>
</reference>
<feature type="non-terminal residue" evidence="1">
    <location>
        <position position="1"/>
    </location>
</feature>
<dbReference type="OrthoDB" id="3197907at2759"/>
<dbReference type="HOGENOM" id="CLU_2694727_0_0_1"/>
<name>A0A0C9TUI0_SPHS4</name>
<evidence type="ECO:0008006" key="3">
    <source>
        <dbReference type="Google" id="ProtNLM"/>
    </source>
</evidence>